<proteinExistence type="predicted"/>
<name>A0A1Y0CBU0_9MYCO</name>
<evidence type="ECO:0000313" key="2">
    <source>
        <dbReference type="Proteomes" id="UP000195331"/>
    </source>
</evidence>
<dbReference type="AlphaFoldDB" id="A0A1Y0CBU0"/>
<protein>
    <submittedName>
        <fullName evidence="1">Uncharacterized protein</fullName>
    </submittedName>
</protein>
<dbReference type="Pfam" id="PF21790">
    <property type="entry name" value="OGG"/>
    <property type="match status" value="1"/>
</dbReference>
<dbReference type="OrthoDB" id="4077754at2"/>
<keyword evidence="2" id="KW-1185">Reference proteome</keyword>
<reference evidence="1 2" key="1">
    <citation type="submission" date="2017-04" db="EMBL/GenBank/DDBJ databases">
        <title>Whole Genome Sequence of 1,4-Dioxane Degrading Bacterium Mycobacterium dioxanotrophicus PH-06.</title>
        <authorList>
            <person name="He Y."/>
        </authorList>
    </citation>
    <scope>NUCLEOTIDE SEQUENCE [LARGE SCALE GENOMIC DNA]</scope>
    <source>
        <strain evidence="1 2">PH-06</strain>
    </source>
</reference>
<evidence type="ECO:0000313" key="1">
    <source>
        <dbReference type="EMBL" id="ART72517.1"/>
    </source>
</evidence>
<organism evidence="1 2">
    <name type="scientific">Mycobacterium dioxanotrophicus</name>
    <dbReference type="NCBI Taxonomy" id="482462"/>
    <lineage>
        <taxon>Bacteria</taxon>
        <taxon>Bacillati</taxon>
        <taxon>Actinomycetota</taxon>
        <taxon>Actinomycetes</taxon>
        <taxon>Mycobacteriales</taxon>
        <taxon>Mycobacteriaceae</taxon>
        <taxon>Mycobacterium</taxon>
    </lineage>
</organism>
<gene>
    <name evidence="1" type="ORF">BTO20_31705</name>
</gene>
<dbReference type="RefSeq" id="WP_087079862.1">
    <property type="nucleotide sequence ID" value="NZ_CP020809.1"/>
</dbReference>
<sequence>MAATPSNEIRLPEAAVTELQEVDVAEWIDDHAIVVERASWNQMLSRYGFNDGPVGEINARADLFDLAKDASTDPASALRLLFNSLAWASRETHRTTRLSVAKIADDPYDVCQLLQRAAALSHTNPRRAYELLYPRGRAVVADLGPAVFTKYLYFAGGGDAEHPCCILDGNVALALQKTCGWLSLASHGWLAPAYERYTALLGTWVEEFGLSRRDVIERWLFEEGRRIRRCARSSRDGEGT</sequence>
<accession>A0A1Y0CBU0</accession>
<dbReference type="InterPro" id="IPR048868">
    <property type="entry name" value="OGG-like_put"/>
</dbReference>
<dbReference type="KEGG" id="mdx:BTO20_31705"/>
<dbReference type="Proteomes" id="UP000195331">
    <property type="component" value="Chromosome"/>
</dbReference>
<dbReference type="EMBL" id="CP020809">
    <property type="protein sequence ID" value="ART72517.1"/>
    <property type="molecule type" value="Genomic_DNA"/>
</dbReference>